<organism evidence="1 2">
    <name type="scientific">Rhodopseudomonas palustris (strain DX-1)</name>
    <dbReference type="NCBI Taxonomy" id="652103"/>
    <lineage>
        <taxon>Bacteria</taxon>
        <taxon>Pseudomonadati</taxon>
        <taxon>Pseudomonadota</taxon>
        <taxon>Alphaproteobacteria</taxon>
        <taxon>Hyphomicrobiales</taxon>
        <taxon>Nitrobacteraceae</taxon>
        <taxon>Rhodopseudomonas</taxon>
    </lineage>
</organism>
<dbReference type="eggNOG" id="ENOG502ZRG6">
    <property type="taxonomic scope" value="Bacteria"/>
</dbReference>
<dbReference type="EMBL" id="CP002418">
    <property type="protein sequence ID" value="ADU44444.1"/>
    <property type="molecule type" value="Genomic_DNA"/>
</dbReference>
<reference evidence="1" key="1">
    <citation type="submission" date="2010-12" db="EMBL/GenBank/DDBJ databases">
        <title>Complete sequence of Rhodopseudomonas palustris DX-1.</title>
        <authorList>
            <consortium name="US DOE Joint Genome Institute"/>
            <person name="Lucas S."/>
            <person name="Copeland A."/>
            <person name="Lapidus A."/>
            <person name="Cheng J.-F."/>
            <person name="Goodwin L."/>
            <person name="Pitluck S."/>
            <person name="Misra M."/>
            <person name="Chertkov O."/>
            <person name="Detter J.C."/>
            <person name="Han C."/>
            <person name="Tapia R."/>
            <person name="Land M."/>
            <person name="Hauser L."/>
            <person name="Kyrpides N."/>
            <person name="Ivanova N."/>
            <person name="Ovchinnikova G."/>
            <person name="Logan B."/>
            <person name="Oda Y."/>
            <person name="Harwood C."/>
            <person name="Woyke T."/>
        </authorList>
    </citation>
    <scope>NUCLEOTIDE SEQUENCE [LARGE SCALE GENOMIC DNA]</scope>
    <source>
        <strain evidence="1">DX-1</strain>
    </source>
</reference>
<evidence type="ECO:0000313" key="2">
    <source>
        <dbReference type="Proteomes" id="UP000001402"/>
    </source>
</evidence>
<dbReference type="BioCyc" id="RPAL652103:RPDX1_RS14090-MONOMER"/>
<dbReference type="HOGENOM" id="CLU_2002136_0_0_5"/>
<dbReference type="OrthoDB" id="8139423at2"/>
<sequence length="124" mass="14151">MARIGNARTIADIEFVIDAPSPGSDQSVWTVDGVECSRERHRYNGRSYSFSLEILQLRADAPGAPRWHVVIISELWKFYEAKAEPHKTQHLKVISGKAPDILAWMRHQRNAKLQRVTSRESVGR</sequence>
<evidence type="ECO:0000313" key="1">
    <source>
        <dbReference type="EMBL" id="ADU44444.1"/>
    </source>
</evidence>
<accession>E6VK74</accession>
<proteinExistence type="predicted"/>
<dbReference type="KEGG" id="rpx:Rpdx1_2861"/>
<protein>
    <submittedName>
        <fullName evidence="1">Uncharacterized protein</fullName>
    </submittedName>
</protein>
<name>E6VK74_RHOPX</name>
<dbReference type="AlphaFoldDB" id="E6VK74"/>
<dbReference type="Proteomes" id="UP000001402">
    <property type="component" value="Chromosome"/>
</dbReference>
<gene>
    <name evidence="1" type="ordered locus">Rpdx1_2861</name>
</gene>